<evidence type="ECO:0000313" key="2">
    <source>
        <dbReference type="EMBL" id="MDC2409433.1"/>
    </source>
</evidence>
<comment type="caution">
    <text evidence="3">The sequence shown here is derived from an EMBL/GenBank/DDBJ whole genome shotgun (WGS) entry which is preliminary data.</text>
</comment>
<evidence type="ECO:0000313" key="4">
    <source>
        <dbReference type="Proteomes" id="UP000266492"/>
    </source>
</evidence>
<dbReference type="EMBL" id="JAQNWR010000011">
    <property type="protein sequence ID" value="MDC2409433.1"/>
    <property type="molecule type" value="Genomic_DNA"/>
</dbReference>
<keyword evidence="1" id="KW-0732">Signal</keyword>
<dbReference type="EMBL" id="QRVZ01000021">
    <property type="protein sequence ID" value="RGS80766.1"/>
    <property type="molecule type" value="Genomic_DNA"/>
</dbReference>
<reference evidence="2" key="2">
    <citation type="submission" date="2022-10" db="EMBL/GenBank/DDBJ databases">
        <title>Human gut microbiome strain richness.</title>
        <authorList>
            <person name="Chen-Liaw A."/>
        </authorList>
    </citation>
    <scope>NUCLEOTIDE SEQUENCE</scope>
    <source>
        <strain evidence="2">F7_m1001271B151109d0_201107</strain>
    </source>
</reference>
<protein>
    <submittedName>
        <fullName evidence="3">Uncharacterized protein</fullName>
    </submittedName>
</protein>
<evidence type="ECO:0000256" key="1">
    <source>
        <dbReference type="SAM" id="SignalP"/>
    </source>
</evidence>
<accession>A0A395VTR9</accession>
<organism evidence="3 4">
    <name type="scientific">Bacteroides ovatus</name>
    <dbReference type="NCBI Taxonomy" id="28116"/>
    <lineage>
        <taxon>Bacteria</taxon>
        <taxon>Pseudomonadati</taxon>
        <taxon>Bacteroidota</taxon>
        <taxon>Bacteroidia</taxon>
        <taxon>Bacteroidales</taxon>
        <taxon>Bacteroidaceae</taxon>
        <taxon>Bacteroides</taxon>
    </lineage>
</organism>
<feature type="signal peptide" evidence="1">
    <location>
        <begin position="1"/>
        <end position="24"/>
    </location>
</feature>
<feature type="chain" id="PRO_5017300937" evidence="1">
    <location>
        <begin position="25"/>
        <end position="468"/>
    </location>
</feature>
<proteinExistence type="predicted"/>
<dbReference type="Proteomes" id="UP001214017">
    <property type="component" value="Unassembled WGS sequence"/>
</dbReference>
<dbReference type="AlphaFoldDB" id="A0A395VTR9"/>
<name>A0A395VTR9_BACOV</name>
<dbReference type="RefSeq" id="WP_004322355.1">
    <property type="nucleotide sequence ID" value="NZ_BAABYJ010000002.1"/>
</dbReference>
<dbReference type="Proteomes" id="UP000266492">
    <property type="component" value="Unassembled WGS sequence"/>
</dbReference>
<sequence length="468" mass="54304">MKKNYKIILLFCLLLGGMLSDASAKRKNSFVRKDEIFSYYSKFVSEVWDISWKKPKGFTDLMKSETWAFGKKDPYSLFYRLTVESVDKDCLIMYPELKMVTPFPDIAWTEKCGKPEFLRNYVMMEVGDSLIEERLTVFSGTEAPMNADTVFVFRTALKNVYKGYSYCTSIYAYKEGRPPMIFRCFFTEKGKAKEKRYLSKFCKSVNYGNNKEWKMDADKMREASSRIFYSFTNAERKGLFSEYQVECERDFHIKLSMPAGFETIDKMVSFRVNEGRNIGVFYSLLLESRDKDCLMLYPLFIENQSHGIAKNMTYGEVKAALNLAPEENECMRMNLVNGKFTLGKSKVPDRSKETVQFDTARYMRVIAEENMENYCNADTVYVYEVPLLKPYKGVYTKCIGINMVKEGHPYGMAKILLMEGDNAKDKYMKQFLESIRYSDSILGENSEKACKDKFNVNQADKISTQKGV</sequence>
<gene>
    <name evidence="3" type="ORF">DWX70_20615</name>
    <name evidence="2" type="ORF">PO240_16280</name>
</gene>
<reference evidence="3 4" key="1">
    <citation type="submission" date="2018-08" db="EMBL/GenBank/DDBJ databases">
        <title>A genome reference for cultivated species of the human gut microbiota.</title>
        <authorList>
            <person name="Zou Y."/>
            <person name="Xue W."/>
            <person name="Luo G."/>
        </authorList>
    </citation>
    <scope>NUCLEOTIDE SEQUENCE [LARGE SCALE GENOMIC DNA]</scope>
    <source>
        <strain evidence="3 4">AF20-9LB</strain>
    </source>
</reference>
<evidence type="ECO:0000313" key="3">
    <source>
        <dbReference type="EMBL" id="RGS80766.1"/>
    </source>
</evidence>